<organism evidence="1 2">
    <name type="scientific">Enterococcus faecium EnGen0180</name>
    <dbReference type="NCBI Taxonomy" id="1157475"/>
    <lineage>
        <taxon>Bacteria</taxon>
        <taxon>Bacillati</taxon>
        <taxon>Bacillota</taxon>
        <taxon>Bacilli</taxon>
        <taxon>Lactobacillales</taxon>
        <taxon>Enterococcaceae</taxon>
        <taxon>Enterococcus</taxon>
    </lineage>
</organism>
<reference evidence="1 2" key="1">
    <citation type="submission" date="2013-02" db="EMBL/GenBank/DDBJ databases">
        <title>The Genome Sequence of Enterococcus faecium VRE_84.</title>
        <authorList>
            <consortium name="The Broad Institute Genome Sequencing Platform"/>
            <consortium name="The Broad Institute Genome Sequencing Center for Infectious Disease"/>
            <person name="Earl A.M."/>
            <person name="Gilmore M.S."/>
            <person name="Lebreton F."/>
            <person name="Hammerum A.M."/>
            <person name="Jensen L.B."/>
            <person name="Guardabassi L."/>
            <person name="Walker B."/>
            <person name="Young S.K."/>
            <person name="Zeng Q."/>
            <person name="Gargeya S."/>
            <person name="Fitzgerald M."/>
            <person name="Haas B."/>
            <person name="Abouelleil A."/>
            <person name="Alvarado L."/>
            <person name="Arachchi H.M."/>
            <person name="Berlin A.M."/>
            <person name="Chapman S.B."/>
            <person name="Dewar J."/>
            <person name="Goldberg J."/>
            <person name="Griggs A."/>
            <person name="Gujja S."/>
            <person name="Hansen M."/>
            <person name="Howarth C."/>
            <person name="Imamovic A."/>
            <person name="Larimer J."/>
            <person name="McCowan C."/>
            <person name="Murphy C."/>
            <person name="Neiman D."/>
            <person name="Pearson M."/>
            <person name="Priest M."/>
            <person name="Roberts A."/>
            <person name="Saif S."/>
            <person name="Shea T."/>
            <person name="Sisk P."/>
            <person name="Sykes S."/>
            <person name="Wortman J."/>
            <person name="Nusbaum C."/>
            <person name="Birren B."/>
        </authorList>
    </citation>
    <scope>NUCLEOTIDE SEQUENCE [LARGE SCALE GENOMIC DNA]</scope>
    <source>
        <strain evidence="1 2">VRE 84</strain>
    </source>
</reference>
<evidence type="ECO:0000313" key="2">
    <source>
        <dbReference type="Proteomes" id="UP000013834"/>
    </source>
</evidence>
<sequence>MKQYLDQWKVIEGSLREERIEQLPDCLEKEHLFQIREMLRNEQFDPNQFLVVEYPATGVYCCNHVNGEKYFIIQEYEGKLAPYYTTWEMNEEGINNFPCKSIGFESIPRTRFVRIFSRFQRVSISSFRPAVKPKPFDR</sequence>
<dbReference type="EMBL" id="AIVF01000052">
    <property type="protein sequence ID" value="EOG22806.1"/>
    <property type="molecule type" value="Genomic_DNA"/>
</dbReference>
<evidence type="ECO:0000313" key="1">
    <source>
        <dbReference type="EMBL" id="EOG22806.1"/>
    </source>
</evidence>
<dbReference type="AlphaFoldDB" id="A0A829F604"/>
<accession>A0A829F604</accession>
<dbReference type="Proteomes" id="UP000013834">
    <property type="component" value="Unassembled WGS sequence"/>
</dbReference>
<proteinExistence type="predicted"/>
<protein>
    <submittedName>
        <fullName evidence="1">Uncharacterized protein</fullName>
    </submittedName>
</protein>
<comment type="caution">
    <text evidence="1">The sequence shown here is derived from an EMBL/GenBank/DDBJ whole genome shotgun (WGS) entry which is preliminary data.</text>
</comment>
<gene>
    <name evidence="1" type="ORF">SMG_02741</name>
</gene>
<name>A0A829F604_ENTFC</name>